<dbReference type="InterPro" id="IPR010291">
    <property type="entry name" value="Ion_channel_UNC-93"/>
</dbReference>
<dbReference type="Pfam" id="PF05978">
    <property type="entry name" value="UNC-93"/>
    <property type="match status" value="1"/>
</dbReference>
<reference evidence="10" key="1">
    <citation type="journal article" date="2013" name="Genetics">
        <title>The draft genome and transcriptome of Panagrellus redivivus are shaped by the harsh demands of a free-living lifestyle.</title>
        <authorList>
            <person name="Srinivasan J."/>
            <person name="Dillman A.R."/>
            <person name="Macchietto M.G."/>
            <person name="Heikkinen L."/>
            <person name="Lakso M."/>
            <person name="Fracchia K.M."/>
            <person name="Antoshechkin I."/>
            <person name="Mortazavi A."/>
            <person name="Wong G."/>
            <person name="Sternberg P.W."/>
        </authorList>
    </citation>
    <scope>NUCLEOTIDE SEQUENCE [LARGE SCALE GENOMIC DNA]</scope>
    <source>
        <strain evidence="10">MT8872</strain>
    </source>
</reference>
<evidence type="ECO:0000313" key="11">
    <source>
        <dbReference type="WBParaSite" id="Pan_g20006.t1"/>
    </source>
</evidence>
<feature type="transmembrane region" description="Helical" evidence="9">
    <location>
        <begin position="91"/>
        <end position="110"/>
    </location>
</feature>
<keyword evidence="10" id="KW-1185">Reference proteome</keyword>
<name>A0A7E4VE86_PANRE</name>
<dbReference type="InterPro" id="IPR036259">
    <property type="entry name" value="MFS_trans_sf"/>
</dbReference>
<feature type="transmembrane region" description="Helical" evidence="9">
    <location>
        <begin position="184"/>
        <end position="207"/>
    </location>
</feature>
<reference evidence="11" key="2">
    <citation type="submission" date="2020-10" db="UniProtKB">
        <authorList>
            <consortium name="WormBaseParasite"/>
        </authorList>
    </citation>
    <scope>IDENTIFICATION</scope>
</reference>
<keyword evidence="4 9" id="KW-1133">Transmembrane helix</keyword>
<evidence type="ECO:0000313" key="10">
    <source>
        <dbReference type="Proteomes" id="UP000492821"/>
    </source>
</evidence>
<sequence>MLRAFRRTLLRPTMGLDSNTVNVTQMSLGFLCIFFAFNSQGFIEQTVINSKHDQGVISKKAGYYSLAIIYGVFTVANFFTPPIVNTLKARWSMVLAALTYAIFQACFLFLNEACLYISSALIGVGAAVIWTAQGKYIAINSTSETATKHSSLFWGISQICLALGGVFLYIVFKDAGRDPVISNSTIFVLYGVFTAVTLVGVGLLALLRMPSNEVLLGSSESSSEEEVVLSTKEIVVSTMRLLTTRRMAFLSLAFMYTGIELSFWSGIYPTCISFTKALGDNTKRLIAFNAIAQGLGQGLAGFLFGIMSEQTKRLGRITIVLLGSTVHLITFVAVYINFPKDAPLNETDETAIIHPSVVIAVACGFFLGFGDACWNTQIFSFLVTRYNDKSTEAFSLFKFFQSLLTCAAFFYGSAIQLQWHLLILVVTGVIGCFGFIVAERMPADIDESRQLTTTHCD</sequence>
<dbReference type="PANTHER" id="PTHR23294">
    <property type="entry name" value="ET TRANSLATION PRODUCT-RELATED"/>
    <property type="match status" value="1"/>
</dbReference>
<feature type="transmembrane region" description="Helical" evidence="9">
    <location>
        <begin position="417"/>
        <end position="438"/>
    </location>
</feature>
<feature type="transmembrane region" description="Helical" evidence="9">
    <location>
        <begin position="319"/>
        <end position="338"/>
    </location>
</feature>
<evidence type="ECO:0000256" key="1">
    <source>
        <dbReference type="ARBA" id="ARBA00004141"/>
    </source>
</evidence>
<dbReference type="SUPFAM" id="SSF103473">
    <property type="entry name" value="MFS general substrate transporter"/>
    <property type="match status" value="1"/>
</dbReference>
<dbReference type="GO" id="GO:0016020">
    <property type="term" value="C:membrane"/>
    <property type="evidence" value="ECO:0007669"/>
    <property type="project" value="UniProtKB-SubCell"/>
</dbReference>
<dbReference type="WBParaSite" id="Pan_g20006.t1">
    <property type="protein sequence ID" value="Pan_g20006.t1"/>
    <property type="gene ID" value="Pan_g20006"/>
</dbReference>
<feature type="transmembrane region" description="Helical" evidence="9">
    <location>
        <begin position="61"/>
        <end position="79"/>
    </location>
</feature>
<keyword evidence="3 9" id="KW-0812">Transmembrane</keyword>
<organism evidence="10 11">
    <name type="scientific">Panagrellus redivivus</name>
    <name type="common">Microworm</name>
    <dbReference type="NCBI Taxonomy" id="6233"/>
    <lineage>
        <taxon>Eukaryota</taxon>
        <taxon>Metazoa</taxon>
        <taxon>Ecdysozoa</taxon>
        <taxon>Nematoda</taxon>
        <taxon>Chromadorea</taxon>
        <taxon>Rhabditida</taxon>
        <taxon>Tylenchina</taxon>
        <taxon>Panagrolaimomorpha</taxon>
        <taxon>Panagrolaimoidea</taxon>
        <taxon>Panagrolaimidae</taxon>
        <taxon>Panagrellus</taxon>
    </lineage>
</organism>
<evidence type="ECO:0000256" key="7">
    <source>
        <dbReference type="ARBA" id="ARBA00040302"/>
    </source>
</evidence>
<keyword evidence="5 9" id="KW-0472">Membrane</keyword>
<feature type="transmembrane region" description="Helical" evidence="9">
    <location>
        <begin position="285"/>
        <end position="307"/>
    </location>
</feature>
<feature type="transmembrane region" description="Helical" evidence="9">
    <location>
        <begin position="116"/>
        <end position="132"/>
    </location>
</feature>
<dbReference type="InterPro" id="IPR051617">
    <property type="entry name" value="UNC-93-like_regulator"/>
</dbReference>
<dbReference type="Gene3D" id="1.20.1250.20">
    <property type="entry name" value="MFS general substrate transporter like domains"/>
    <property type="match status" value="2"/>
</dbReference>
<evidence type="ECO:0000256" key="5">
    <source>
        <dbReference type="ARBA" id="ARBA00023136"/>
    </source>
</evidence>
<evidence type="ECO:0000256" key="2">
    <source>
        <dbReference type="ARBA" id="ARBA00009172"/>
    </source>
</evidence>
<comment type="similarity">
    <text evidence="2">Belongs to the unc-93 family.</text>
</comment>
<dbReference type="Proteomes" id="UP000492821">
    <property type="component" value="Unassembled WGS sequence"/>
</dbReference>
<feature type="transmembrane region" description="Helical" evidence="9">
    <location>
        <begin position="152"/>
        <end position="172"/>
    </location>
</feature>
<feature type="transmembrane region" description="Helical" evidence="9">
    <location>
        <begin position="393"/>
        <end position="411"/>
    </location>
</feature>
<accession>A0A7E4VE86</accession>
<feature type="transmembrane region" description="Helical" evidence="9">
    <location>
        <begin position="21"/>
        <end position="41"/>
    </location>
</feature>
<evidence type="ECO:0000256" key="6">
    <source>
        <dbReference type="ARBA" id="ARBA00023180"/>
    </source>
</evidence>
<evidence type="ECO:0000256" key="4">
    <source>
        <dbReference type="ARBA" id="ARBA00022989"/>
    </source>
</evidence>
<comment type="subcellular location">
    <subcellularLocation>
        <location evidence="1">Membrane</location>
        <topology evidence="1">Multi-pass membrane protein</topology>
    </subcellularLocation>
</comment>
<evidence type="ECO:0000256" key="9">
    <source>
        <dbReference type="SAM" id="Phobius"/>
    </source>
</evidence>
<dbReference type="AlphaFoldDB" id="A0A7E4VE86"/>
<keyword evidence="6" id="KW-0325">Glycoprotein</keyword>
<protein>
    <recommendedName>
        <fullName evidence="7">UNC93-like protein MFSD11</fullName>
    </recommendedName>
    <alternativeName>
        <fullName evidence="8">Major facilitator superfamily domain-containing protein 11</fullName>
    </alternativeName>
</protein>
<feature type="transmembrane region" description="Helical" evidence="9">
    <location>
        <begin position="350"/>
        <end position="372"/>
    </location>
</feature>
<evidence type="ECO:0000256" key="3">
    <source>
        <dbReference type="ARBA" id="ARBA00022692"/>
    </source>
</evidence>
<evidence type="ECO:0000256" key="8">
    <source>
        <dbReference type="ARBA" id="ARBA00041910"/>
    </source>
</evidence>
<proteinExistence type="inferred from homology"/>
<feature type="transmembrane region" description="Helical" evidence="9">
    <location>
        <begin position="247"/>
        <end position="265"/>
    </location>
</feature>
<dbReference type="PANTHER" id="PTHR23294:SF0">
    <property type="entry name" value="UNC93-LIKE PROTEIN MFSD11"/>
    <property type="match status" value="1"/>
</dbReference>